<proteinExistence type="predicted"/>
<keyword evidence="1" id="KW-0812">Transmembrane</keyword>
<dbReference type="Proteomes" id="UP000829998">
    <property type="component" value="Chromosome"/>
</dbReference>
<gene>
    <name evidence="2" type="ORF">M0M44_00855</name>
</gene>
<accession>A0ABY4LS51</accession>
<keyword evidence="3" id="KW-1185">Reference proteome</keyword>
<organism evidence="2 3">
    <name type="scientific">Flavobacterium humidisoli</name>
    <dbReference type="NCBI Taxonomy" id="2937442"/>
    <lineage>
        <taxon>Bacteria</taxon>
        <taxon>Pseudomonadati</taxon>
        <taxon>Bacteroidota</taxon>
        <taxon>Flavobacteriia</taxon>
        <taxon>Flavobacteriales</taxon>
        <taxon>Flavobacteriaceae</taxon>
        <taxon>Flavobacterium</taxon>
    </lineage>
</organism>
<sequence>MKKINLFRISPLFIVISGVTAFLIYNNQLNKKFIQLEVNSILVKRNNWQLRTTEFYLQNGLRIDSTFKDNFDLKIGDSISKESNTNIFIVYRKENGKYKFHKKNAIN</sequence>
<evidence type="ECO:0000313" key="3">
    <source>
        <dbReference type="Proteomes" id="UP000829998"/>
    </source>
</evidence>
<protein>
    <submittedName>
        <fullName evidence="2">Uncharacterized protein</fullName>
    </submittedName>
</protein>
<evidence type="ECO:0000313" key="2">
    <source>
        <dbReference type="EMBL" id="UPZ15909.1"/>
    </source>
</evidence>
<feature type="transmembrane region" description="Helical" evidence="1">
    <location>
        <begin position="6"/>
        <end position="25"/>
    </location>
</feature>
<reference evidence="2 3" key="1">
    <citation type="submission" date="2022-04" db="EMBL/GenBank/DDBJ databases">
        <authorList>
            <person name="Ra J.-S."/>
            <person name="Kim S.-B."/>
        </authorList>
    </citation>
    <scope>NUCLEOTIDE SEQUENCE [LARGE SCALE GENOMIC DNA]</scope>
    <source>
        <strain evidence="2 3">MMS21-Er5</strain>
    </source>
</reference>
<evidence type="ECO:0000256" key="1">
    <source>
        <dbReference type="SAM" id="Phobius"/>
    </source>
</evidence>
<name>A0ABY4LS51_9FLAO</name>
<keyword evidence="1" id="KW-1133">Transmembrane helix</keyword>
<dbReference type="EMBL" id="CP096829">
    <property type="protein sequence ID" value="UPZ15909.1"/>
    <property type="molecule type" value="Genomic_DNA"/>
</dbReference>
<dbReference type="RefSeq" id="WP_248728103.1">
    <property type="nucleotide sequence ID" value="NZ_CP096829.1"/>
</dbReference>
<keyword evidence="1" id="KW-0472">Membrane</keyword>